<dbReference type="GO" id="GO:0005634">
    <property type="term" value="C:nucleus"/>
    <property type="evidence" value="ECO:0007669"/>
    <property type="project" value="UniProtKB-SubCell"/>
</dbReference>
<organism evidence="8 9">
    <name type="scientific">Penicillium salamii</name>
    <dbReference type="NCBI Taxonomy" id="1612424"/>
    <lineage>
        <taxon>Eukaryota</taxon>
        <taxon>Fungi</taxon>
        <taxon>Dikarya</taxon>
        <taxon>Ascomycota</taxon>
        <taxon>Pezizomycotina</taxon>
        <taxon>Eurotiomycetes</taxon>
        <taxon>Eurotiomycetidae</taxon>
        <taxon>Eurotiales</taxon>
        <taxon>Aspergillaceae</taxon>
        <taxon>Penicillium</taxon>
    </lineage>
</organism>
<gene>
    <name evidence="8" type="ORF">PSALAMII_LOCUS10535</name>
</gene>
<keyword evidence="2" id="KW-0479">Metal-binding</keyword>
<keyword evidence="3" id="KW-0677">Repeat</keyword>
<name>A0A9W4JX36_9EURO</name>
<dbReference type="InterPro" id="IPR007219">
    <property type="entry name" value="XnlR_reg_dom"/>
</dbReference>
<dbReference type="AlphaFoldDB" id="A0A9W4JX36"/>
<protein>
    <recommendedName>
        <fullName evidence="7">Xylanolytic transcriptional activator regulatory domain-containing protein</fullName>
    </recommendedName>
</protein>
<evidence type="ECO:0000259" key="7">
    <source>
        <dbReference type="Pfam" id="PF04082"/>
    </source>
</evidence>
<dbReference type="Pfam" id="PF04082">
    <property type="entry name" value="Fungal_trans"/>
    <property type="match status" value="1"/>
</dbReference>
<evidence type="ECO:0000256" key="6">
    <source>
        <dbReference type="ARBA" id="ARBA00023242"/>
    </source>
</evidence>
<accession>A0A9W4JX36</accession>
<keyword evidence="5" id="KW-0862">Zinc</keyword>
<evidence type="ECO:0000256" key="1">
    <source>
        <dbReference type="ARBA" id="ARBA00004123"/>
    </source>
</evidence>
<dbReference type="CDD" id="cd12148">
    <property type="entry name" value="fungal_TF_MHR"/>
    <property type="match status" value="1"/>
</dbReference>
<dbReference type="GO" id="GO:0000981">
    <property type="term" value="F:DNA-binding transcription factor activity, RNA polymerase II-specific"/>
    <property type="evidence" value="ECO:0007669"/>
    <property type="project" value="InterPro"/>
</dbReference>
<comment type="subcellular location">
    <subcellularLocation>
        <location evidence="1">Nucleus</location>
    </subcellularLocation>
</comment>
<dbReference type="OrthoDB" id="1405595at2759"/>
<keyword evidence="9" id="KW-1185">Reference proteome</keyword>
<dbReference type="PANTHER" id="PTHR40626">
    <property type="entry name" value="MIP31509P"/>
    <property type="match status" value="1"/>
</dbReference>
<proteinExistence type="predicted"/>
<dbReference type="GO" id="GO:0000978">
    <property type="term" value="F:RNA polymerase II cis-regulatory region sequence-specific DNA binding"/>
    <property type="evidence" value="ECO:0007669"/>
    <property type="project" value="InterPro"/>
</dbReference>
<evidence type="ECO:0000313" key="9">
    <source>
        <dbReference type="Proteomes" id="UP001152649"/>
    </source>
</evidence>
<dbReference type="PANTHER" id="PTHR40626:SF23">
    <property type="entry name" value="TRANSCRIPTION FACTOR WITH C2H2 AND ZN(2)-CYS(6) DNA BINDING DOMAIN (EUROFUNG)"/>
    <property type="match status" value="1"/>
</dbReference>
<evidence type="ECO:0000256" key="5">
    <source>
        <dbReference type="ARBA" id="ARBA00022833"/>
    </source>
</evidence>
<evidence type="ECO:0000256" key="3">
    <source>
        <dbReference type="ARBA" id="ARBA00022737"/>
    </source>
</evidence>
<comment type="caution">
    <text evidence="8">The sequence shown here is derived from an EMBL/GenBank/DDBJ whole genome shotgun (WGS) entry which is preliminary data.</text>
</comment>
<keyword evidence="4" id="KW-0863">Zinc-finger</keyword>
<keyword evidence="6" id="KW-0539">Nucleus</keyword>
<evidence type="ECO:0000313" key="8">
    <source>
        <dbReference type="EMBL" id="CAG8426939.1"/>
    </source>
</evidence>
<evidence type="ECO:0000256" key="2">
    <source>
        <dbReference type="ARBA" id="ARBA00022723"/>
    </source>
</evidence>
<dbReference type="GO" id="GO:0006351">
    <property type="term" value="P:DNA-templated transcription"/>
    <property type="evidence" value="ECO:0007669"/>
    <property type="project" value="InterPro"/>
</dbReference>
<dbReference type="InterPro" id="IPR051059">
    <property type="entry name" value="VerF-like"/>
</dbReference>
<dbReference type="GO" id="GO:0008270">
    <property type="term" value="F:zinc ion binding"/>
    <property type="evidence" value="ECO:0007669"/>
    <property type="project" value="UniProtKB-KW"/>
</dbReference>
<dbReference type="EMBL" id="CAJVPG010000453">
    <property type="protein sequence ID" value="CAG8426939.1"/>
    <property type="molecule type" value="Genomic_DNA"/>
</dbReference>
<feature type="domain" description="Xylanolytic transcriptional activator regulatory" evidence="7">
    <location>
        <begin position="60"/>
        <end position="212"/>
    </location>
</feature>
<sequence>MEEIAVKEVDQEDLAHVPAVSNNVIDQMTQLALTIESKSTYPPFTELKIPPAPIINAWVQLYFEYFHPVFPFLHKPSFGSPDTHWLLIFAVSAIGAQFSGLPYSQICSRAINEMVRRAGSYLCENHNQNGRELWLVQAVLLNQLALRYSGERRALELAELLQALSITVACRKRLFMTYLLHERVSYLDLLLDQKWQIWSIDEERRRTGFGIWNSISQEEKLWAASSAQIWAGFPTRMTTKSSQTLVQLVSDASWTTMWNKTGVLGKSAILQQLLSIIEESRRQLLYCPPGALVVDCTVAVGVLRQILTMTYDQGQELMGDLKALGAYRIITLSALIKFDMPETPLLLTVLKLTHNRYINHEIERLKRKWSSSSQRTRQAIVYVAELFETVRSIYCTHYSVPVLLFQIVLVLWLYSIILGQSQDFLSDIPSIIIDSANRSNTNRDQWIATGIRRVKIPGVGNFLSPLGLDNLLNQSISTMGGLK</sequence>
<dbReference type="Proteomes" id="UP001152649">
    <property type="component" value="Unassembled WGS sequence"/>
</dbReference>
<evidence type="ECO:0000256" key="4">
    <source>
        <dbReference type="ARBA" id="ARBA00022771"/>
    </source>
</evidence>
<dbReference type="GO" id="GO:0000785">
    <property type="term" value="C:chromatin"/>
    <property type="evidence" value="ECO:0007669"/>
    <property type="project" value="TreeGrafter"/>
</dbReference>
<reference evidence="8" key="1">
    <citation type="submission" date="2021-07" db="EMBL/GenBank/DDBJ databases">
        <authorList>
            <person name="Branca A.L. A."/>
        </authorList>
    </citation>
    <scope>NUCLEOTIDE SEQUENCE</scope>
</reference>